<evidence type="ECO:0000259" key="3">
    <source>
        <dbReference type="Pfam" id="PF00139"/>
    </source>
</evidence>
<dbReference type="InterPro" id="IPR001220">
    <property type="entry name" value="Legume_lectin_dom"/>
</dbReference>
<evidence type="ECO:0000256" key="1">
    <source>
        <dbReference type="ARBA" id="ARBA00007606"/>
    </source>
</evidence>
<accession>A0A8J5YSE9</accession>
<dbReference type="OrthoDB" id="4062651at2759"/>
<reference evidence="4 5" key="1">
    <citation type="journal article" date="2021" name="bioRxiv">
        <title>The Gossypium anomalum genome as a resource for cotton improvement and evolutionary analysis of hybrid incompatibility.</title>
        <authorList>
            <person name="Grover C.E."/>
            <person name="Yuan D."/>
            <person name="Arick M.A."/>
            <person name="Miller E.R."/>
            <person name="Hu G."/>
            <person name="Peterson D.G."/>
            <person name="Wendel J.F."/>
            <person name="Udall J.A."/>
        </authorList>
    </citation>
    <scope>NUCLEOTIDE SEQUENCE [LARGE SCALE GENOMIC DNA]</scope>
    <source>
        <strain evidence="4">JFW-Udall</strain>
        <tissue evidence="4">Leaf</tissue>
    </source>
</reference>
<evidence type="ECO:0000313" key="5">
    <source>
        <dbReference type="Proteomes" id="UP000701853"/>
    </source>
</evidence>
<protein>
    <recommendedName>
        <fullName evidence="3">Legume lectin domain-containing protein</fullName>
    </recommendedName>
</protein>
<evidence type="ECO:0000313" key="4">
    <source>
        <dbReference type="EMBL" id="KAG8483796.1"/>
    </source>
</evidence>
<comment type="similarity">
    <text evidence="1">Belongs to the leguminous lectin family.</text>
</comment>
<dbReference type="InterPro" id="IPR013320">
    <property type="entry name" value="ConA-like_dom_sf"/>
</dbReference>
<dbReference type="GO" id="GO:0030246">
    <property type="term" value="F:carbohydrate binding"/>
    <property type="evidence" value="ECO:0007669"/>
    <property type="project" value="UniProtKB-KW"/>
</dbReference>
<feature type="domain" description="Legume lectin" evidence="3">
    <location>
        <begin position="54"/>
        <end position="137"/>
    </location>
</feature>
<dbReference type="SUPFAM" id="SSF49899">
    <property type="entry name" value="Concanavalin A-like lectins/glucanases"/>
    <property type="match status" value="1"/>
</dbReference>
<sequence length="141" mass="15870">MAMDFAFFLAPMDYQILPNSADGHLGLLNSSTWAATSRTQIMTVDVSCFPWDAGSNSGKLANAWITYNKLSVFWTYDENPVFMGNSSLSYVFDLMKTLPHWVKIGFSAGTGQFTECNTIKSWKFTSNFKTKQPKPSNKFSF</sequence>
<dbReference type="PANTHER" id="PTHR32401:SF47">
    <property type="entry name" value="LEGUME LECTIN DOMAIN-CONTAINING PROTEIN"/>
    <property type="match status" value="1"/>
</dbReference>
<dbReference type="Proteomes" id="UP000701853">
    <property type="component" value="Chromosome 9"/>
</dbReference>
<dbReference type="AlphaFoldDB" id="A0A8J5YSE9"/>
<comment type="caution">
    <text evidence="4">The sequence shown here is derived from an EMBL/GenBank/DDBJ whole genome shotgun (WGS) entry which is preliminary data.</text>
</comment>
<dbReference type="PANTHER" id="PTHR32401">
    <property type="entry name" value="CONCANAVALIN A-LIKE LECTIN FAMILY PROTEIN"/>
    <property type="match status" value="1"/>
</dbReference>
<organism evidence="4 5">
    <name type="scientific">Gossypium anomalum</name>
    <dbReference type="NCBI Taxonomy" id="47600"/>
    <lineage>
        <taxon>Eukaryota</taxon>
        <taxon>Viridiplantae</taxon>
        <taxon>Streptophyta</taxon>
        <taxon>Embryophyta</taxon>
        <taxon>Tracheophyta</taxon>
        <taxon>Spermatophyta</taxon>
        <taxon>Magnoliopsida</taxon>
        <taxon>eudicotyledons</taxon>
        <taxon>Gunneridae</taxon>
        <taxon>Pentapetalae</taxon>
        <taxon>rosids</taxon>
        <taxon>malvids</taxon>
        <taxon>Malvales</taxon>
        <taxon>Malvaceae</taxon>
        <taxon>Malvoideae</taxon>
        <taxon>Gossypium</taxon>
    </lineage>
</organism>
<keyword evidence="2" id="KW-0430">Lectin</keyword>
<dbReference type="Gene3D" id="2.60.120.200">
    <property type="match status" value="1"/>
</dbReference>
<proteinExistence type="inferred from homology"/>
<dbReference type="InterPro" id="IPR050258">
    <property type="entry name" value="Leguminous_Lectin"/>
</dbReference>
<evidence type="ECO:0000256" key="2">
    <source>
        <dbReference type="ARBA" id="ARBA00022734"/>
    </source>
</evidence>
<gene>
    <name evidence="4" type="ORF">CXB51_023351</name>
</gene>
<dbReference type="EMBL" id="JAHUZN010000009">
    <property type="protein sequence ID" value="KAG8483796.1"/>
    <property type="molecule type" value="Genomic_DNA"/>
</dbReference>
<keyword evidence="5" id="KW-1185">Reference proteome</keyword>
<dbReference type="Pfam" id="PF00139">
    <property type="entry name" value="Lectin_legB"/>
    <property type="match status" value="1"/>
</dbReference>
<name>A0A8J5YSE9_9ROSI</name>